<evidence type="ECO:0000256" key="1">
    <source>
        <dbReference type="ARBA" id="ARBA00004974"/>
    </source>
</evidence>
<comment type="pathway">
    <text evidence="1 8">Amino-acid biosynthesis; L-isoleucine biosynthesis; L-isoleucine from 2-oxobutanoate: step 1/4.</text>
</comment>
<dbReference type="EMBL" id="NBIU01000007">
    <property type="protein sequence ID" value="PZT48430.1"/>
    <property type="molecule type" value="Genomic_DNA"/>
</dbReference>
<organism evidence="10 11">
    <name type="scientific">Helicobacter valdiviensis</name>
    <dbReference type="NCBI Taxonomy" id="1458358"/>
    <lineage>
        <taxon>Bacteria</taxon>
        <taxon>Pseudomonadati</taxon>
        <taxon>Campylobacterota</taxon>
        <taxon>Epsilonproteobacteria</taxon>
        <taxon>Campylobacterales</taxon>
        <taxon>Helicobacteraceae</taxon>
        <taxon>Helicobacter</taxon>
    </lineage>
</organism>
<reference evidence="10 11" key="1">
    <citation type="submission" date="2017-03" db="EMBL/GenBank/DDBJ databases">
        <title>Genomic and clinical evidence uncovers the enterohepatic species Helicobacter valdiviensis as a potential human intestinal pathogen.</title>
        <authorList>
            <person name="Fresia P."/>
            <person name="Jara R."/>
            <person name="Sierra R."/>
            <person name="Ferres I."/>
            <person name="Greif G."/>
            <person name="Iraola G."/>
            <person name="Collado L."/>
        </authorList>
    </citation>
    <scope>NUCLEOTIDE SEQUENCE [LARGE SCALE GENOMIC DNA]</scope>
    <source>
        <strain evidence="10 11">WBE14</strain>
    </source>
</reference>
<dbReference type="InterPro" id="IPR039557">
    <property type="entry name" value="AHAS_ACT"/>
</dbReference>
<dbReference type="InterPro" id="IPR019455">
    <property type="entry name" value="Acetolactate_synth_ssu_C"/>
</dbReference>
<sequence>METKRTIIVTVLNEHGVLSRISGLFAGRGYNIESLTVAPLLESNLSRISIVTKGDERVLEQILKQLHKLIPVLKVLEDEQINELESLLVKFSSSENIADLNAIFSAYNGKVLEVNEKNAIFMACDTPNRIESLLKAIKAYRPKDITRSGTLAIETN</sequence>
<comment type="similarity">
    <text evidence="3 8">Belongs to the acetolactate synthase small subunit family.</text>
</comment>
<dbReference type="NCBIfam" id="TIGR00119">
    <property type="entry name" value="acolac_sm"/>
    <property type="match status" value="1"/>
</dbReference>
<comment type="subunit">
    <text evidence="4 8">Dimer of large and small chains.</text>
</comment>
<keyword evidence="5 8" id="KW-0028">Amino-acid biosynthesis</keyword>
<dbReference type="OrthoDB" id="9787365at2"/>
<keyword evidence="6 8" id="KW-0100">Branched-chain amino acid biosynthesis</keyword>
<dbReference type="InterPro" id="IPR045865">
    <property type="entry name" value="ACT-like_dom_sf"/>
</dbReference>
<evidence type="ECO:0000256" key="3">
    <source>
        <dbReference type="ARBA" id="ARBA00006341"/>
    </source>
</evidence>
<dbReference type="EC" id="2.2.1.6" evidence="8"/>
<dbReference type="NCBIfam" id="NF008864">
    <property type="entry name" value="PRK11895.1"/>
    <property type="match status" value="1"/>
</dbReference>
<proteinExistence type="inferred from homology"/>
<evidence type="ECO:0000256" key="7">
    <source>
        <dbReference type="ARBA" id="ARBA00048670"/>
    </source>
</evidence>
<dbReference type="Pfam" id="PF10369">
    <property type="entry name" value="ALS_ss_C"/>
    <property type="match status" value="1"/>
</dbReference>
<dbReference type="InterPro" id="IPR027271">
    <property type="entry name" value="Acetolactate_synth/TF_NikR_C"/>
</dbReference>
<comment type="caution">
    <text evidence="10">The sequence shown here is derived from an EMBL/GenBank/DDBJ whole genome shotgun (WGS) entry which is preliminary data.</text>
</comment>
<evidence type="ECO:0000313" key="10">
    <source>
        <dbReference type="EMBL" id="PZT48430.1"/>
    </source>
</evidence>
<dbReference type="GO" id="GO:0009099">
    <property type="term" value="P:L-valine biosynthetic process"/>
    <property type="evidence" value="ECO:0007669"/>
    <property type="project" value="UniProtKB-UniRule"/>
</dbReference>
<accession>A0A2W6NHU0</accession>
<dbReference type="PROSITE" id="PS51671">
    <property type="entry name" value="ACT"/>
    <property type="match status" value="1"/>
</dbReference>
<comment type="pathway">
    <text evidence="2 8">Amino-acid biosynthesis; L-valine biosynthesis; L-valine from pyruvate: step 1/4.</text>
</comment>
<dbReference type="UniPathway" id="UPA00047">
    <property type="reaction ID" value="UER00055"/>
</dbReference>
<dbReference type="PANTHER" id="PTHR30239:SF0">
    <property type="entry name" value="ACETOLACTATE SYNTHASE SMALL SUBUNIT 1, CHLOROPLASTIC"/>
    <property type="match status" value="1"/>
</dbReference>
<evidence type="ECO:0000259" key="9">
    <source>
        <dbReference type="PROSITE" id="PS51671"/>
    </source>
</evidence>
<evidence type="ECO:0000313" key="11">
    <source>
        <dbReference type="Proteomes" id="UP000249746"/>
    </source>
</evidence>
<evidence type="ECO:0000256" key="2">
    <source>
        <dbReference type="ARBA" id="ARBA00005025"/>
    </source>
</evidence>
<dbReference type="GO" id="GO:0003984">
    <property type="term" value="F:acetolactate synthase activity"/>
    <property type="evidence" value="ECO:0007669"/>
    <property type="project" value="UniProtKB-UniRule"/>
</dbReference>
<dbReference type="Proteomes" id="UP000249746">
    <property type="component" value="Unassembled WGS sequence"/>
</dbReference>
<keyword evidence="11" id="KW-1185">Reference proteome</keyword>
<keyword evidence="8" id="KW-0808">Transferase</keyword>
<evidence type="ECO:0000256" key="4">
    <source>
        <dbReference type="ARBA" id="ARBA00011744"/>
    </source>
</evidence>
<dbReference type="FunFam" id="3.30.70.260:FF:000001">
    <property type="entry name" value="Acetolactate synthase, small subunit"/>
    <property type="match status" value="1"/>
</dbReference>
<dbReference type="Gene3D" id="3.30.70.1150">
    <property type="entry name" value="ACT-like. Chain A, domain 2"/>
    <property type="match status" value="1"/>
</dbReference>
<dbReference type="UniPathway" id="UPA00049">
    <property type="reaction ID" value="UER00059"/>
</dbReference>
<gene>
    <name evidence="10" type="ORF">B6S12_03630</name>
</gene>
<dbReference type="InterPro" id="IPR054480">
    <property type="entry name" value="AHAS_small-like_ACT"/>
</dbReference>
<dbReference type="GO" id="GO:1990610">
    <property type="term" value="F:acetolactate synthase regulator activity"/>
    <property type="evidence" value="ECO:0007669"/>
    <property type="project" value="UniProtKB-UniRule"/>
</dbReference>
<dbReference type="PANTHER" id="PTHR30239">
    <property type="entry name" value="ACETOLACTATE SYNTHASE SMALL SUBUNIT"/>
    <property type="match status" value="1"/>
</dbReference>
<comment type="catalytic activity">
    <reaction evidence="7 8">
        <text>2 pyruvate + H(+) = (2S)-2-acetolactate + CO2</text>
        <dbReference type="Rhea" id="RHEA:25249"/>
        <dbReference type="ChEBI" id="CHEBI:15361"/>
        <dbReference type="ChEBI" id="CHEBI:15378"/>
        <dbReference type="ChEBI" id="CHEBI:16526"/>
        <dbReference type="ChEBI" id="CHEBI:58476"/>
        <dbReference type="EC" id="2.2.1.6"/>
    </reaction>
</comment>
<dbReference type="CDD" id="cd04878">
    <property type="entry name" value="ACT_AHAS"/>
    <property type="match status" value="1"/>
</dbReference>
<dbReference type="Pfam" id="PF22629">
    <property type="entry name" value="ACT_AHAS_ss"/>
    <property type="match status" value="1"/>
</dbReference>
<comment type="function">
    <text evidence="8">Catalyzes the conversion of 2 pyruvate molecules into acetolactate in the first common step of the biosynthetic pathway of the branched-amino acids such as leucine, isoleucine, and valine.</text>
</comment>
<dbReference type="InterPro" id="IPR004789">
    <property type="entry name" value="Acetalactate_synth_ssu"/>
</dbReference>
<evidence type="ECO:0000256" key="8">
    <source>
        <dbReference type="RuleBase" id="RU368092"/>
    </source>
</evidence>
<dbReference type="AlphaFoldDB" id="A0A2W6NHU0"/>
<dbReference type="Gene3D" id="3.30.70.260">
    <property type="match status" value="1"/>
</dbReference>
<dbReference type="RefSeq" id="WP_111229459.1">
    <property type="nucleotide sequence ID" value="NZ_NBIU01000007.1"/>
</dbReference>
<feature type="domain" description="ACT" evidence="9">
    <location>
        <begin position="6"/>
        <end position="80"/>
    </location>
</feature>
<evidence type="ECO:0000256" key="5">
    <source>
        <dbReference type="ARBA" id="ARBA00022605"/>
    </source>
</evidence>
<dbReference type="GO" id="GO:0005829">
    <property type="term" value="C:cytosol"/>
    <property type="evidence" value="ECO:0007669"/>
    <property type="project" value="TreeGrafter"/>
</dbReference>
<name>A0A2W6NHU0_9HELI</name>
<evidence type="ECO:0000256" key="6">
    <source>
        <dbReference type="ARBA" id="ARBA00023304"/>
    </source>
</evidence>
<dbReference type="GO" id="GO:0009097">
    <property type="term" value="P:isoleucine biosynthetic process"/>
    <property type="evidence" value="ECO:0007669"/>
    <property type="project" value="UniProtKB-UniRule"/>
</dbReference>
<protein>
    <recommendedName>
        <fullName evidence="8">Acetolactate synthase small subunit</fullName>
        <shortName evidence="8">AHAS</shortName>
        <shortName evidence="8">ALS</shortName>
        <ecNumber evidence="8">2.2.1.6</ecNumber>
    </recommendedName>
    <alternativeName>
        <fullName evidence="8">Acetohydroxy-acid synthase small subunit</fullName>
    </alternativeName>
</protein>
<dbReference type="InterPro" id="IPR002912">
    <property type="entry name" value="ACT_dom"/>
</dbReference>
<dbReference type="SUPFAM" id="SSF55021">
    <property type="entry name" value="ACT-like"/>
    <property type="match status" value="2"/>
</dbReference>